<evidence type="ECO:0000256" key="8">
    <source>
        <dbReference type="SAM" id="MobiDB-lite"/>
    </source>
</evidence>
<evidence type="ECO:0000256" key="5">
    <source>
        <dbReference type="ARBA" id="ARBA00023203"/>
    </source>
</evidence>
<dbReference type="PROSITE" id="PS50294">
    <property type="entry name" value="WD_REPEATS_REGION"/>
    <property type="match status" value="2"/>
</dbReference>
<dbReference type="Gene3D" id="2.130.10.10">
    <property type="entry name" value="YVTN repeat-like/Quinoprotein amine dehydrogenase"/>
    <property type="match status" value="1"/>
</dbReference>
<dbReference type="FunFam" id="2.130.10.10:FF:000502">
    <property type="entry name" value="Coronin"/>
    <property type="match status" value="1"/>
</dbReference>
<dbReference type="InterPro" id="IPR001680">
    <property type="entry name" value="WD40_rpt"/>
</dbReference>
<accession>A0A0K2T3H6</accession>
<name>A0A0K2T3H6_LEPSM</name>
<comment type="similarity">
    <text evidence="1 7">Belongs to the WD repeat coronin family.</text>
</comment>
<proteinExistence type="inferred from homology"/>
<dbReference type="PROSITE" id="PS00678">
    <property type="entry name" value="WD_REPEATS_1"/>
    <property type="match status" value="1"/>
</dbReference>
<feature type="repeat" description="WD" evidence="6">
    <location>
        <begin position="183"/>
        <end position="224"/>
    </location>
</feature>
<protein>
    <recommendedName>
        <fullName evidence="7">Coronin</fullName>
    </recommendedName>
</protein>
<dbReference type="Pfam" id="PF08953">
    <property type="entry name" value="DUF1899"/>
    <property type="match status" value="1"/>
</dbReference>
<keyword evidence="4" id="KW-0175">Coiled coil</keyword>
<evidence type="ECO:0000256" key="4">
    <source>
        <dbReference type="ARBA" id="ARBA00023054"/>
    </source>
</evidence>
<dbReference type="OrthoDB" id="1850764at2759"/>
<evidence type="ECO:0000256" key="7">
    <source>
        <dbReference type="RuleBase" id="RU280818"/>
    </source>
</evidence>
<reference evidence="10" key="1">
    <citation type="submission" date="2014-05" db="EMBL/GenBank/DDBJ databases">
        <authorList>
            <person name="Chronopoulou M."/>
        </authorList>
    </citation>
    <scope>NUCLEOTIDE SEQUENCE</scope>
    <source>
        <tissue evidence="10">Whole organism</tissue>
    </source>
</reference>
<evidence type="ECO:0000256" key="6">
    <source>
        <dbReference type="PROSITE-ProRule" id="PRU00221"/>
    </source>
</evidence>
<dbReference type="SMART" id="SM00320">
    <property type="entry name" value="WD40"/>
    <property type="match status" value="3"/>
</dbReference>
<dbReference type="EMBL" id="HACA01003273">
    <property type="protein sequence ID" value="CDW20634.1"/>
    <property type="molecule type" value="Transcribed_RNA"/>
</dbReference>
<evidence type="ECO:0000313" key="10">
    <source>
        <dbReference type="EMBL" id="CDW20634.1"/>
    </source>
</evidence>
<feature type="repeat" description="WD" evidence="6">
    <location>
        <begin position="90"/>
        <end position="132"/>
    </location>
</feature>
<organism evidence="10">
    <name type="scientific">Lepeophtheirus salmonis</name>
    <name type="common">Salmon louse</name>
    <name type="synonym">Caligus salmonis</name>
    <dbReference type="NCBI Taxonomy" id="72036"/>
    <lineage>
        <taxon>Eukaryota</taxon>
        <taxon>Metazoa</taxon>
        <taxon>Ecdysozoa</taxon>
        <taxon>Arthropoda</taxon>
        <taxon>Crustacea</taxon>
        <taxon>Multicrustacea</taxon>
        <taxon>Hexanauplia</taxon>
        <taxon>Copepoda</taxon>
        <taxon>Siphonostomatoida</taxon>
        <taxon>Caligidae</taxon>
        <taxon>Lepeophtheirus</taxon>
    </lineage>
</organism>
<evidence type="ECO:0000256" key="3">
    <source>
        <dbReference type="ARBA" id="ARBA00022737"/>
    </source>
</evidence>
<feature type="repeat" description="WD" evidence="6">
    <location>
        <begin position="140"/>
        <end position="182"/>
    </location>
</feature>
<dbReference type="InterPro" id="IPR019775">
    <property type="entry name" value="WD40_repeat_CS"/>
</dbReference>
<dbReference type="Pfam" id="PF00400">
    <property type="entry name" value="WD40"/>
    <property type="match status" value="3"/>
</dbReference>
<dbReference type="PANTHER" id="PTHR10856:SF44">
    <property type="entry name" value="CORONIN"/>
    <property type="match status" value="1"/>
</dbReference>
<evidence type="ECO:0000259" key="9">
    <source>
        <dbReference type="SMART" id="SM01166"/>
    </source>
</evidence>
<dbReference type="InterPro" id="IPR015943">
    <property type="entry name" value="WD40/YVTN_repeat-like_dom_sf"/>
</dbReference>
<dbReference type="InterPro" id="IPR015505">
    <property type="entry name" value="Coronin"/>
</dbReference>
<keyword evidence="2 6" id="KW-0853">WD repeat</keyword>
<keyword evidence="5" id="KW-0009">Actin-binding</keyword>
<evidence type="ECO:0000256" key="2">
    <source>
        <dbReference type="ARBA" id="ARBA00022574"/>
    </source>
</evidence>
<keyword evidence="3 7" id="KW-0677">Repeat</keyword>
<feature type="region of interest" description="Disordered" evidence="8">
    <location>
        <begin position="449"/>
        <end position="468"/>
    </location>
</feature>
<dbReference type="PROSITE" id="PS50082">
    <property type="entry name" value="WD_REPEATS_2"/>
    <property type="match status" value="3"/>
</dbReference>
<dbReference type="GO" id="GO:0051015">
    <property type="term" value="F:actin filament binding"/>
    <property type="evidence" value="ECO:0007669"/>
    <property type="project" value="TreeGrafter"/>
</dbReference>
<dbReference type="Pfam" id="PF16300">
    <property type="entry name" value="WD40_4"/>
    <property type="match status" value="1"/>
</dbReference>
<dbReference type="SMART" id="SM01166">
    <property type="entry name" value="DUF1899"/>
    <property type="match status" value="1"/>
</dbReference>
<dbReference type="PANTHER" id="PTHR10856">
    <property type="entry name" value="CORONIN"/>
    <property type="match status" value="1"/>
</dbReference>
<dbReference type="SUPFAM" id="SSF50978">
    <property type="entry name" value="WD40 repeat-like"/>
    <property type="match status" value="1"/>
</dbReference>
<dbReference type="InterPro" id="IPR036322">
    <property type="entry name" value="WD40_repeat_dom_sf"/>
</dbReference>
<dbReference type="SMART" id="SM01167">
    <property type="entry name" value="DUF1900"/>
    <property type="match status" value="1"/>
</dbReference>
<sequence length="609" mass="68958">MLDTSKCQRPERKMKFPGIRSSKFRHVYGSPAKKALTYENIKITRNAHDSNYCAVNPKFLAVVVEVGGGGSFLVIPLDRTGRQSHTASKVSGHKRPVLDIKWNPFNDNIIASSSEDCTVKLWYIPDGGLVEELRDHLIELQGHTRRVLLLEWHPTAENILLSAGFDHVILIWNIAKGMVVNSINCHTDNIYSMSFNRNGSLLATTCKDKKLRIIDPRSTEVLRIGDSHTGSKTSKVVYLGDTGRLLTTGFSKSSDRQYAIWSQNDLSQPQKSENIDSSSGVLFPFYDHDTRMVYIAGKGDGIVRYYEIIDEPPWICFLSQFISGAPQRAFGTVPKRGCDTSQCEIFRFYKLHATKDVIEPISMIVPRKSEMFQDDIYPETTAPAPSLSAEEWLSGKNGHPILMSMKSGTKVRTYKPVVYKPNENVIAVSEKNNDKKFMFLSEETKPDYRPLNNRTEIRPSPQMDHRPLGAETYNKKVLLTIDTGSSSKLAKTSRNLGTKFQDVQKKWTASIPNSPLTPTTPTEDIFDQIYKTAPISGSTTVKELKSMFDPSYHGIYLNNQLHGSESDIRKNIFDLKQEVEFLKNQIVTRDRTIQFLEDELKKSHRRSFA</sequence>
<dbReference type="InterPro" id="IPR015048">
    <property type="entry name" value="DUF1899"/>
</dbReference>
<evidence type="ECO:0000256" key="1">
    <source>
        <dbReference type="ARBA" id="ARBA00009482"/>
    </source>
</evidence>
<feature type="domain" description="DUF1899" evidence="9">
    <location>
        <begin position="17"/>
        <end position="81"/>
    </location>
</feature>
<dbReference type="AlphaFoldDB" id="A0A0K2T3H6"/>